<dbReference type="Proteomes" id="UP001148662">
    <property type="component" value="Unassembled WGS sequence"/>
</dbReference>
<sequence>MKQEAKAEKKALEVAVKELADIQRMQKNSIKEEAKTNASYAQALRIFHKEELDYLSARSKYERAQANLQVYEDAREASRDHAREATEMLQEKNREVEWLRAQKAADDREREAKIRQLTSGK</sequence>
<evidence type="ECO:0000313" key="1">
    <source>
        <dbReference type="EMBL" id="KAJ3525786.1"/>
    </source>
</evidence>
<reference evidence="1" key="1">
    <citation type="submission" date="2022-07" db="EMBL/GenBank/DDBJ databases">
        <title>Genome Sequence of Phlebia brevispora.</title>
        <authorList>
            <person name="Buettner E."/>
        </authorList>
    </citation>
    <scope>NUCLEOTIDE SEQUENCE</scope>
    <source>
        <strain evidence="1">MPL23</strain>
    </source>
</reference>
<comment type="caution">
    <text evidence="1">The sequence shown here is derived from an EMBL/GenBank/DDBJ whole genome shotgun (WGS) entry which is preliminary data.</text>
</comment>
<proteinExistence type="predicted"/>
<name>A0ACC1RTL5_9APHY</name>
<organism evidence="1 2">
    <name type="scientific">Phlebia brevispora</name>
    <dbReference type="NCBI Taxonomy" id="194682"/>
    <lineage>
        <taxon>Eukaryota</taxon>
        <taxon>Fungi</taxon>
        <taxon>Dikarya</taxon>
        <taxon>Basidiomycota</taxon>
        <taxon>Agaricomycotina</taxon>
        <taxon>Agaricomycetes</taxon>
        <taxon>Polyporales</taxon>
        <taxon>Meruliaceae</taxon>
        <taxon>Phlebia</taxon>
    </lineage>
</organism>
<dbReference type="EMBL" id="JANHOG010002219">
    <property type="protein sequence ID" value="KAJ3525786.1"/>
    <property type="molecule type" value="Genomic_DNA"/>
</dbReference>
<evidence type="ECO:0000313" key="2">
    <source>
        <dbReference type="Proteomes" id="UP001148662"/>
    </source>
</evidence>
<gene>
    <name evidence="1" type="ORF">NM688_g8352</name>
</gene>
<protein>
    <submittedName>
        <fullName evidence="1">Uncharacterized protein</fullName>
    </submittedName>
</protein>
<accession>A0ACC1RTL5</accession>
<keyword evidence="2" id="KW-1185">Reference proteome</keyword>